<dbReference type="Gene3D" id="1.10.1660.10">
    <property type="match status" value="1"/>
</dbReference>
<feature type="domain" description="HTH merR-type" evidence="5">
    <location>
        <begin position="1"/>
        <end position="69"/>
    </location>
</feature>
<keyword evidence="4" id="KW-0804">Transcription</keyword>
<dbReference type="PANTHER" id="PTHR30204:SF69">
    <property type="entry name" value="MERR-FAMILY TRANSCRIPTIONAL REGULATOR"/>
    <property type="match status" value="1"/>
</dbReference>
<dbReference type="EMBL" id="JBHTGQ010000028">
    <property type="protein sequence ID" value="MFC7750838.1"/>
    <property type="molecule type" value="Genomic_DNA"/>
</dbReference>
<dbReference type="Gene3D" id="3.40.50.150">
    <property type="entry name" value="Vaccinia Virus protein VP39"/>
    <property type="match status" value="1"/>
</dbReference>
<dbReference type="SUPFAM" id="SSF53335">
    <property type="entry name" value="S-adenosyl-L-methionine-dependent methyltransferases"/>
    <property type="match status" value="1"/>
</dbReference>
<dbReference type="InterPro" id="IPR009061">
    <property type="entry name" value="DNA-bd_dom_put_sf"/>
</dbReference>
<dbReference type="Pfam" id="PF13411">
    <property type="entry name" value="MerR_1"/>
    <property type="match status" value="1"/>
</dbReference>
<keyword evidence="3" id="KW-0238">DNA-binding</keyword>
<dbReference type="PRINTS" id="PR00040">
    <property type="entry name" value="HTHMERR"/>
</dbReference>
<dbReference type="PANTHER" id="PTHR30204">
    <property type="entry name" value="REDOX-CYCLING DRUG-SENSING TRANSCRIPTIONAL ACTIVATOR SOXR"/>
    <property type="match status" value="1"/>
</dbReference>
<evidence type="ECO:0000256" key="1">
    <source>
        <dbReference type="ARBA" id="ARBA00022491"/>
    </source>
</evidence>
<evidence type="ECO:0000256" key="2">
    <source>
        <dbReference type="ARBA" id="ARBA00023015"/>
    </source>
</evidence>
<evidence type="ECO:0000256" key="4">
    <source>
        <dbReference type="ARBA" id="ARBA00023163"/>
    </source>
</evidence>
<accession>A0ABW2V959</accession>
<sequence length="341" mass="38557">MNISEMAIRTGLTPRAIRYYESKGLIRPGKNDRNGYREYGQQDVWRLQTIAALRELDVPVECISAMLRSIDRDDPGEVRRYLELQRDAWYMKLAEAKAMLDTLERLLGDAPAGSEYERLPELTSSLKEAREIRRSWSDRWDFGKRAEQLERGVWLPAGLDRTMADTYGRTIRTTAEWVRPRPDETGLDLGAGTGALSGALLRAGAGKLMALEQSEEMAACFRRNCGGVEVRIGNALAMPFMDGTFDYVASTFALPYLDERQQQAALAELDRVLKPDGSRLALAGPWAETEEERDGAPDDARGEYAPLRPRWNEWLRKRGYRTAYVPIAGRIGLLFAYKARV</sequence>
<dbReference type="SUPFAM" id="SSF46955">
    <property type="entry name" value="Putative DNA-binding domain"/>
    <property type="match status" value="1"/>
</dbReference>
<keyword evidence="2" id="KW-0805">Transcription regulation</keyword>
<dbReference type="CDD" id="cd01106">
    <property type="entry name" value="HTH_TipAL-Mta"/>
    <property type="match status" value="1"/>
</dbReference>
<reference evidence="7" key="1">
    <citation type="journal article" date="2019" name="Int. J. Syst. Evol. Microbiol.">
        <title>The Global Catalogue of Microorganisms (GCM) 10K type strain sequencing project: providing services to taxonomists for standard genome sequencing and annotation.</title>
        <authorList>
            <consortium name="The Broad Institute Genomics Platform"/>
            <consortium name="The Broad Institute Genome Sequencing Center for Infectious Disease"/>
            <person name="Wu L."/>
            <person name="Ma J."/>
        </authorList>
    </citation>
    <scope>NUCLEOTIDE SEQUENCE [LARGE SCALE GENOMIC DNA]</scope>
    <source>
        <strain evidence="7">JCM 18657</strain>
    </source>
</reference>
<evidence type="ECO:0000313" key="7">
    <source>
        <dbReference type="Proteomes" id="UP001596528"/>
    </source>
</evidence>
<comment type="caution">
    <text evidence="6">The sequence shown here is derived from an EMBL/GenBank/DDBJ whole genome shotgun (WGS) entry which is preliminary data.</text>
</comment>
<dbReference type="GO" id="GO:0032259">
    <property type="term" value="P:methylation"/>
    <property type="evidence" value="ECO:0007669"/>
    <property type="project" value="UniProtKB-KW"/>
</dbReference>
<dbReference type="Pfam" id="PF13649">
    <property type="entry name" value="Methyltransf_25"/>
    <property type="match status" value="1"/>
</dbReference>
<dbReference type="CDD" id="cd02440">
    <property type="entry name" value="AdoMet_MTases"/>
    <property type="match status" value="1"/>
</dbReference>
<dbReference type="InterPro" id="IPR000551">
    <property type="entry name" value="MerR-type_HTH_dom"/>
</dbReference>
<evidence type="ECO:0000259" key="5">
    <source>
        <dbReference type="PROSITE" id="PS50937"/>
    </source>
</evidence>
<name>A0ABW2V959_9BACL</name>
<dbReference type="SMART" id="SM00422">
    <property type="entry name" value="HTH_MERR"/>
    <property type="match status" value="1"/>
</dbReference>
<keyword evidence="6" id="KW-0808">Transferase</keyword>
<dbReference type="InterPro" id="IPR047057">
    <property type="entry name" value="MerR_fam"/>
</dbReference>
<dbReference type="GO" id="GO:0008168">
    <property type="term" value="F:methyltransferase activity"/>
    <property type="evidence" value="ECO:0007669"/>
    <property type="project" value="UniProtKB-KW"/>
</dbReference>
<evidence type="ECO:0000313" key="6">
    <source>
        <dbReference type="EMBL" id="MFC7750838.1"/>
    </source>
</evidence>
<dbReference type="InterPro" id="IPR029063">
    <property type="entry name" value="SAM-dependent_MTases_sf"/>
</dbReference>
<gene>
    <name evidence="6" type="ORF">ACFQWB_12995</name>
</gene>
<dbReference type="PROSITE" id="PS50937">
    <property type="entry name" value="HTH_MERR_2"/>
    <property type="match status" value="1"/>
</dbReference>
<keyword evidence="7" id="KW-1185">Reference proteome</keyword>
<protein>
    <submittedName>
        <fullName evidence="6">Methyltransferase domain-containing protein</fullName>
    </submittedName>
</protein>
<dbReference type="PROSITE" id="PS00552">
    <property type="entry name" value="HTH_MERR_1"/>
    <property type="match status" value="1"/>
</dbReference>
<evidence type="ECO:0000256" key="3">
    <source>
        <dbReference type="ARBA" id="ARBA00023125"/>
    </source>
</evidence>
<dbReference type="RefSeq" id="WP_138789085.1">
    <property type="nucleotide sequence ID" value="NZ_JBHTGQ010000028.1"/>
</dbReference>
<keyword evidence="1" id="KW-0678">Repressor</keyword>
<organism evidence="6 7">
    <name type="scientific">Paenibacillus thermoaerophilus</name>
    <dbReference type="NCBI Taxonomy" id="1215385"/>
    <lineage>
        <taxon>Bacteria</taxon>
        <taxon>Bacillati</taxon>
        <taxon>Bacillota</taxon>
        <taxon>Bacilli</taxon>
        <taxon>Bacillales</taxon>
        <taxon>Paenibacillaceae</taxon>
        <taxon>Paenibacillus</taxon>
    </lineage>
</organism>
<keyword evidence="6" id="KW-0489">Methyltransferase</keyword>
<dbReference type="Proteomes" id="UP001596528">
    <property type="component" value="Unassembled WGS sequence"/>
</dbReference>
<dbReference type="InterPro" id="IPR041698">
    <property type="entry name" value="Methyltransf_25"/>
</dbReference>
<proteinExistence type="predicted"/>